<keyword evidence="1" id="KW-0472">Membrane</keyword>
<organism evidence="2">
    <name type="scientific">Hellea balneolensis</name>
    <dbReference type="NCBI Taxonomy" id="287478"/>
    <lineage>
        <taxon>Bacteria</taxon>
        <taxon>Pseudomonadati</taxon>
        <taxon>Pseudomonadota</taxon>
        <taxon>Alphaproteobacteria</taxon>
        <taxon>Maricaulales</taxon>
        <taxon>Robiginitomaculaceae</taxon>
        <taxon>Hellea</taxon>
    </lineage>
</organism>
<reference evidence="2" key="1">
    <citation type="journal article" date="2020" name="mSystems">
        <title>Genome- and Community-Level Interaction Insights into Carbon Utilization and Element Cycling Functions of Hydrothermarchaeota in Hydrothermal Sediment.</title>
        <authorList>
            <person name="Zhou Z."/>
            <person name="Liu Y."/>
            <person name="Xu W."/>
            <person name="Pan J."/>
            <person name="Luo Z.H."/>
            <person name="Li M."/>
        </authorList>
    </citation>
    <scope>NUCLEOTIDE SEQUENCE [LARGE SCALE GENOMIC DNA]</scope>
    <source>
        <strain evidence="2">HyVt-485</strain>
    </source>
</reference>
<dbReference type="Proteomes" id="UP000885830">
    <property type="component" value="Unassembled WGS sequence"/>
</dbReference>
<name>A0A7C5LZA6_9PROT</name>
<sequence length="123" mass="13918">MARWIIWGVGLSYIGNALVMWFAPHFWYENVPGIVEMGLYHKHLIRDVGLVYLVSGAGLLWAFKNPSVAVFAALWPALHALYHIAIFFDRGLPLDIISGTNLMLIQIPAWASLWAALKWAKRT</sequence>
<feature type="transmembrane region" description="Helical" evidence="1">
    <location>
        <begin position="6"/>
        <end position="23"/>
    </location>
</feature>
<keyword evidence="1" id="KW-0812">Transmembrane</keyword>
<evidence type="ECO:0008006" key="3">
    <source>
        <dbReference type="Google" id="ProtNLM"/>
    </source>
</evidence>
<dbReference type="EMBL" id="DRMJ01000123">
    <property type="protein sequence ID" value="HHL42472.1"/>
    <property type="molecule type" value="Genomic_DNA"/>
</dbReference>
<protein>
    <recommendedName>
        <fullName evidence="3">DoxX family protein</fullName>
    </recommendedName>
</protein>
<accession>A0A7C5LZA6</accession>
<evidence type="ECO:0000313" key="2">
    <source>
        <dbReference type="EMBL" id="HHL42472.1"/>
    </source>
</evidence>
<gene>
    <name evidence="2" type="ORF">ENJ42_02545</name>
</gene>
<feature type="transmembrane region" description="Helical" evidence="1">
    <location>
        <begin position="100"/>
        <end position="117"/>
    </location>
</feature>
<comment type="caution">
    <text evidence="2">The sequence shown here is derived from an EMBL/GenBank/DDBJ whole genome shotgun (WGS) entry which is preliminary data.</text>
</comment>
<feature type="transmembrane region" description="Helical" evidence="1">
    <location>
        <begin position="69"/>
        <end position="88"/>
    </location>
</feature>
<dbReference type="AlphaFoldDB" id="A0A7C5LZA6"/>
<feature type="transmembrane region" description="Helical" evidence="1">
    <location>
        <begin position="44"/>
        <end position="63"/>
    </location>
</feature>
<keyword evidence="1" id="KW-1133">Transmembrane helix</keyword>
<evidence type="ECO:0000256" key="1">
    <source>
        <dbReference type="SAM" id="Phobius"/>
    </source>
</evidence>
<proteinExistence type="predicted"/>